<keyword evidence="1" id="KW-0732">Signal</keyword>
<sequence>MKRVLSVVSLFLLALFLIACEKTDEQPTDKNQVALDSAYSKMGAIISDPSNITVNFVVPTTLAGGVKAEWSSKEEGVISFVANPDGTMTATVNRPNMGEGDAKVEISAKLTIKAELSDATLEKVWSIVLTVKENTVEVIEINTIADVLAIRDEAYDGGTYSVTIPNVTVFAKGDVFFGYDGTGIVQLYQSQTTYEIGKVYTITGALEWYFGIWEIVKSTGVEQTGATPQYPTKQEIESVEDVINEFTEAGHHDYPTVASGNFEPVYATITGKVYMIPNDSSNYNTYIIDKDAETLVLGTSTQPANGLLVYYNTSDLAYLRSFAGFEVTMDVIIYTYRSNNLAFAIYYVGGPTGITANLNNEQKVDLAKSATKLPVEVYKANTTLTLPTTVEGVNVAWSFANQDAASNALVNLTTGAVTLPEGARQEVKLKATYTLGDAAGTKEFSILVGEIPLSTAAEVKAATSNTYKFRVQGTVLGYNGNRQISIVDASGAVTVYETAANAELINALNGKVVEFIGSRTVFNDLVQLTNVEFKEVADATPIVPTAADLLTYAKWDAKTLMPLQSGVVSVANLKVTEIVANTFGNVELVLVDVVTERTIKFFWDSRQPLAKEVSDFLLAVKVGDWLSFNSALLTWRNSTPQLAVTKVGQVVAGTEVVLTEAQKLNLDKLSLVVPSDIRTDLPSTFKYGSTVVWTASEAGIIAADGKFTAPATSKEVTLTAVLTNGEETVTLTFTVVARSADDKESLLFTFTFGDVAKTGYSAGTIKYNEGEQEISIEKNRAQINANASNDPWKTSGQFLVFAPIGSAKESYAILDLTADAFKDMTKIEFSFAAWNQNNVAQTKALEDSYLGIEKLVDGEWVKVGANVFSQLTKDELVTVSFDVQGGGKYRIVYNAPSATKTGNTDYAIGVDNVKILG</sequence>
<reference evidence="3 4" key="1">
    <citation type="submission" date="2019-01" db="EMBL/GenBank/DDBJ databases">
        <authorList>
            <consortium name="Pathogen Informatics"/>
        </authorList>
    </citation>
    <scope>NUCLEOTIDE SEQUENCE [LARGE SCALE GENOMIC DNA]</scope>
    <source>
        <strain evidence="3 4">NCTC10172</strain>
    </source>
</reference>
<dbReference type="AlphaFoldDB" id="A0A449BL37"/>
<organism evidence="3 4">
    <name type="scientific">Acholeplasma hippikon</name>
    <dbReference type="NCBI Taxonomy" id="264636"/>
    <lineage>
        <taxon>Bacteria</taxon>
        <taxon>Bacillati</taxon>
        <taxon>Mycoplasmatota</taxon>
        <taxon>Mollicutes</taxon>
        <taxon>Acholeplasmatales</taxon>
        <taxon>Acholeplasmataceae</taxon>
        <taxon>Acholeplasma</taxon>
    </lineage>
</organism>
<evidence type="ECO:0000259" key="2">
    <source>
        <dbReference type="Pfam" id="PF20578"/>
    </source>
</evidence>
<dbReference type="STRING" id="1408416.GCA_000702765_01176"/>
<evidence type="ECO:0000313" key="3">
    <source>
        <dbReference type="EMBL" id="VEU83047.1"/>
    </source>
</evidence>
<feature type="signal peptide" evidence="1">
    <location>
        <begin position="1"/>
        <end position="19"/>
    </location>
</feature>
<name>A0A449BL37_9MOLU</name>
<dbReference type="InterPro" id="IPR046780">
    <property type="entry name" value="aBig_2"/>
</dbReference>
<proteinExistence type="predicted"/>
<accession>A0A449BL37</accession>
<dbReference type="Pfam" id="PF20578">
    <property type="entry name" value="aBig_2"/>
    <property type="match status" value="1"/>
</dbReference>
<feature type="chain" id="PRO_5019513248" description="Atrophied bacterial Ig domain-containing protein" evidence="1">
    <location>
        <begin position="20"/>
        <end position="917"/>
    </location>
</feature>
<protein>
    <recommendedName>
        <fullName evidence="2">Atrophied bacterial Ig domain-containing protein</fullName>
    </recommendedName>
</protein>
<dbReference type="RefSeq" id="WP_035369846.1">
    <property type="nucleotide sequence ID" value="NZ_LR215050.1"/>
</dbReference>
<feature type="domain" description="Atrophied bacterial Ig" evidence="2">
    <location>
        <begin position="680"/>
        <end position="736"/>
    </location>
</feature>
<dbReference type="KEGG" id="ahk:NCTC10172_01096"/>
<keyword evidence="4" id="KW-1185">Reference proteome</keyword>
<dbReference type="PROSITE" id="PS51257">
    <property type="entry name" value="PROKAR_LIPOPROTEIN"/>
    <property type="match status" value="1"/>
</dbReference>
<evidence type="ECO:0000313" key="4">
    <source>
        <dbReference type="Proteomes" id="UP000290909"/>
    </source>
</evidence>
<evidence type="ECO:0000256" key="1">
    <source>
        <dbReference type="SAM" id="SignalP"/>
    </source>
</evidence>
<gene>
    <name evidence="3" type="ORF">NCTC10172_01096</name>
</gene>
<dbReference type="EMBL" id="LR215050">
    <property type="protein sequence ID" value="VEU83047.1"/>
    <property type="molecule type" value="Genomic_DNA"/>
</dbReference>
<dbReference type="Proteomes" id="UP000290909">
    <property type="component" value="Chromosome"/>
</dbReference>